<feature type="domain" description="Glutamate/phenylalanine/leucine/valine/L-tryptophan dehydrogenase C-terminal" evidence="7">
    <location>
        <begin position="222"/>
        <end position="493"/>
    </location>
</feature>
<dbReference type="Gene3D" id="3.40.50.720">
    <property type="entry name" value="NAD(P)-binding Rossmann-like Domain"/>
    <property type="match status" value="1"/>
</dbReference>
<dbReference type="SMART" id="SM00839">
    <property type="entry name" value="ELFV_dehydrog"/>
    <property type="match status" value="1"/>
</dbReference>
<evidence type="ECO:0000256" key="6">
    <source>
        <dbReference type="RuleBase" id="RU004417"/>
    </source>
</evidence>
<evidence type="ECO:0000259" key="7">
    <source>
        <dbReference type="SMART" id="SM00839"/>
    </source>
</evidence>
<comment type="caution">
    <text evidence="8">The sequence shown here is derived from an EMBL/GenBank/DDBJ whole genome shotgun (WGS) entry which is preliminary data.</text>
</comment>
<sequence length="497" mass="55296">MCLKRISESMMEPIEEQLDPSYFSMIEHFFDRGCTVLEKFMETEIQFKKMTSEQKRSLILGILALIKKPTKMLYISFPIKRDNGELEIIEAWRCQHSEHRTPCKGGIRFAPNVSEDEVKALAALMTFKCAVVDVPFGGSKGAVRIDPKKYSENEIERITRRLTLEFSKKGFLGPGVDVPAPDMGTSAREMAWIADTYAMTVGHLDKDAYACTTGKPILMGGILGRTAATGLGVRHATSIFLKDNELVERIGITPGLAGKSVIVQGYGNVGSHTAKFFHEAGAKVIGIIEYNGSIYKSDGIDIPALESYFSDNGTIVGFPHADSYQPKEDLFYEQCDILIPAAIEKVITKKNAEKIKAKVVVEAANGPTTPAGDRILQQRNILWLKNLNHVSFGRLTFKYEKESNSLLLQSVQESLEKGLNMKNLSISPNEEFEKLIEGASEKDIVHSGLAYTMERSGMAIIETARKYNLGIDFRLAAYVMSIEKIFRSFLTSGYTFC</sequence>
<name>A0ABR3KXM9_TRISP</name>
<evidence type="ECO:0000313" key="8">
    <source>
        <dbReference type="EMBL" id="KAL1244344.1"/>
    </source>
</evidence>
<dbReference type="InterPro" id="IPR033922">
    <property type="entry name" value="NAD_bind_Glu_DH"/>
</dbReference>
<dbReference type="PANTHER" id="PTHR11606">
    <property type="entry name" value="GLUTAMATE DEHYDROGENASE"/>
    <property type="match status" value="1"/>
</dbReference>
<dbReference type="EMBL" id="JBEUSY010000136">
    <property type="protein sequence ID" value="KAL1244344.1"/>
    <property type="molecule type" value="Genomic_DNA"/>
</dbReference>
<dbReference type="InterPro" id="IPR014362">
    <property type="entry name" value="Glu_DH"/>
</dbReference>
<dbReference type="PIRSF" id="PIRSF000185">
    <property type="entry name" value="Glu_DH"/>
    <property type="match status" value="1"/>
</dbReference>
<evidence type="ECO:0000256" key="1">
    <source>
        <dbReference type="ARBA" id="ARBA00006382"/>
    </source>
</evidence>
<dbReference type="PANTHER" id="PTHR11606:SF13">
    <property type="entry name" value="GLUTAMATE DEHYDROGENASE 1, MITOCHONDRIAL"/>
    <property type="match status" value="1"/>
</dbReference>
<dbReference type="Gene3D" id="1.10.287.140">
    <property type="match status" value="1"/>
</dbReference>
<comment type="similarity">
    <text evidence="1 5 6">Belongs to the Glu/Leu/Phe/Val dehydrogenases family.</text>
</comment>
<dbReference type="InterPro" id="IPR036291">
    <property type="entry name" value="NAD(P)-bd_dom_sf"/>
</dbReference>
<gene>
    <name evidence="8" type="ORF">TSPI_05100</name>
</gene>
<evidence type="ECO:0000256" key="5">
    <source>
        <dbReference type="PIRNR" id="PIRNR000185"/>
    </source>
</evidence>
<dbReference type="InterPro" id="IPR006096">
    <property type="entry name" value="Glu/Leu/Phe/Val/Trp_DH_C"/>
</dbReference>
<dbReference type="InterPro" id="IPR006095">
    <property type="entry name" value="Glu/Leu/Phe/Val/Trp_DH"/>
</dbReference>
<dbReference type="CDD" id="cd01076">
    <property type="entry name" value="NAD_bind_1_Glu_DH"/>
    <property type="match status" value="1"/>
</dbReference>
<dbReference type="Gene3D" id="3.40.50.10860">
    <property type="entry name" value="Leucine Dehydrogenase, chain A, domain 1"/>
    <property type="match status" value="1"/>
</dbReference>
<dbReference type="SUPFAM" id="SSF53223">
    <property type="entry name" value="Aminoacid dehydrogenase-like, N-terminal domain"/>
    <property type="match status" value="1"/>
</dbReference>
<reference evidence="8 9" key="1">
    <citation type="submission" date="2024-07" db="EMBL/GenBank/DDBJ databases">
        <title>Enhanced genomic and transcriptomic resources for Trichinella pseudospiralis and T. spiralis underpin the discovery of pronounced molecular differences between stages and species.</title>
        <authorList>
            <person name="Pasi K.K."/>
            <person name="La Rosa G."/>
            <person name="Gomez-Morales M.A."/>
            <person name="Tosini F."/>
            <person name="Sumanam S."/>
            <person name="Young N.D."/>
            <person name="Chang B.C."/>
            <person name="Robin G.B."/>
        </authorList>
    </citation>
    <scope>NUCLEOTIDE SEQUENCE [LARGE SCALE GENOMIC DNA]</scope>
    <source>
        <strain evidence="8">ISS534</strain>
    </source>
</reference>
<dbReference type="SUPFAM" id="SSF51735">
    <property type="entry name" value="NAD(P)-binding Rossmann-fold domains"/>
    <property type="match status" value="1"/>
</dbReference>
<dbReference type="Proteomes" id="UP001558632">
    <property type="component" value="Unassembled WGS sequence"/>
</dbReference>
<dbReference type="InterPro" id="IPR006097">
    <property type="entry name" value="Glu/Leu/Phe/Val/Trp_DH_dimer"/>
</dbReference>
<evidence type="ECO:0000313" key="9">
    <source>
        <dbReference type="Proteomes" id="UP001558632"/>
    </source>
</evidence>
<evidence type="ECO:0000256" key="2">
    <source>
        <dbReference type="ARBA" id="ARBA00023002"/>
    </source>
</evidence>
<dbReference type="Pfam" id="PF02812">
    <property type="entry name" value="ELFV_dehydrog_N"/>
    <property type="match status" value="1"/>
</dbReference>
<dbReference type="PRINTS" id="PR00082">
    <property type="entry name" value="GLFDHDRGNASE"/>
</dbReference>
<accession>A0ABR3KXM9</accession>
<proteinExistence type="inferred from homology"/>
<dbReference type="Pfam" id="PF00208">
    <property type="entry name" value="ELFV_dehydrog"/>
    <property type="match status" value="1"/>
</dbReference>
<evidence type="ECO:0000256" key="3">
    <source>
        <dbReference type="ARBA" id="ARBA00047867"/>
    </source>
</evidence>
<comment type="catalytic activity">
    <reaction evidence="4">
        <text>L-glutamate + NADP(+) + H2O = 2-oxoglutarate + NH4(+) + NADPH + H(+)</text>
        <dbReference type="Rhea" id="RHEA:11612"/>
        <dbReference type="ChEBI" id="CHEBI:15377"/>
        <dbReference type="ChEBI" id="CHEBI:15378"/>
        <dbReference type="ChEBI" id="CHEBI:16810"/>
        <dbReference type="ChEBI" id="CHEBI:28938"/>
        <dbReference type="ChEBI" id="CHEBI:29985"/>
        <dbReference type="ChEBI" id="CHEBI:57783"/>
        <dbReference type="ChEBI" id="CHEBI:58349"/>
        <dbReference type="EC" id="1.4.1.3"/>
    </reaction>
</comment>
<dbReference type="InterPro" id="IPR046346">
    <property type="entry name" value="Aminoacid_DH-like_N_sf"/>
</dbReference>
<keyword evidence="9" id="KW-1185">Reference proteome</keyword>
<comment type="catalytic activity">
    <reaction evidence="3">
        <text>L-glutamate + NAD(+) + H2O = 2-oxoglutarate + NH4(+) + NADH + H(+)</text>
        <dbReference type="Rhea" id="RHEA:15133"/>
        <dbReference type="ChEBI" id="CHEBI:15377"/>
        <dbReference type="ChEBI" id="CHEBI:15378"/>
        <dbReference type="ChEBI" id="CHEBI:16810"/>
        <dbReference type="ChEBI" id="CHEBI:28938"/>
        <dbReference type="ChEBI" id="CHEBI:29985"/>
        <dbReference type="ChEBI" id="CHEBI:57540"/>
        <dbReference type="ChEBI" id="CHEBI:57945"/>
        <dbReference type="EC" id="1.4.1.3"/>
    </reaction>
</comment>
<organism evidence="8 9">
    <name type="scientific">Trichinella spiralis</name>
    <name type="common">Trichina worm</name>
    <dbReference type="NCBI Taxonomy" id="6334"/>
    <lineage>
        <taxon>Eukaryota</taxon>
        <taxon>Metazoa</taxon>
        <taxon>Ecdysozoa</taxon>
        <taxon>Nematoda</taxon>
        <taxon>Enoplea</taxon>
        <taxon>Dorylaimia</taxon>
        <taxon>Trichinellida</taxon>
        <taxon>Trichinellidae</taxon>
        <taxon>Trichinella</taxon>
    </lineage>
</organism>
<keyword evidence="2 5" id="KW-0560">Oxidoreductase</keyword>
<protein>
    <recommendedName>
        <fullName evidence="5">Glutamate dehydrogenase</fullName>
    </recommendedName>
</protein>
<evidence type="ECO:0000256" key="4">
    <source>
        <dbReference type="ARBA" id="ARBA00048577"/>
    </source>
</evidence>